<feature type="region of interest" description="Disordered" evidence="1">
    <location>
        <begin position="160"/>
        <end position="211"/>
    </location>
</feature>
<dbReference type="SUPFAM" id="SSF50249">
    <property type="entry name" value="Nucleic acid-binding proteins"/>
    <property type="match status" value="1"/>
</dbReference>
<sequence length="211" mass="22924">MAKKDLFIITTPAAEIGYAWLRKPDTAFNKDGDYKADFFLPPDEATEFCKAVEGDPRSLVKGKKVKVKGTKVDGKIKFKSKQHAVIKIKKDGKDETIEIKPKLFYIVDGKTVPYPEDAPTPFAGSVGELELEVVPFEGFGGGVSFRLRAIRLHHIVEGTSGGSGGAWADTPEGYTSGKKQYEASDADGAEDDTGVDASDDEGDDDDDDARW</sequence>
<evidence type="ECO:0000256" key="1">
    <source>
        <dbReference type="SAM" id="MobiDB-lite"/>
    </source>
</evidence>
<dbReference type="Gene3D" id="2.40.50.140">
    <property type="entry name" value="Nucleic acid-binding proteins"/>
    <property type="match status" value="1"/>
</dbReference>
<accession>A0AAU6VZZ9</accession>
<protein>
    <recommendedName>
        <fullName evidence="3">Single-stranded DNA-binding protein</fullName>
    </recommendedName>
</protein>
<dbReference type="PROSITE" id="PS50889">
    <property type="entry name" value="S4"/>
    <property type="match status" value="1"/>
</dbReference>
<dbReference type="InterPro" id="IPR012340">
    <property type="entry name" value="NA-bd_OB-fold"/>
</dbReference>
<evidence type="ECO:0008006" key="3">
    <source>
        <dbReference type="Google" id="ProtNLM"/>
    </source>
</evidence>
<dbReference type="EMBL" id="PP179314">
    <property type="protein sequence ID" value="XAI69833.1"/>
    <property type="molecule type" value="Genomic_DNA"/>
</dbReference>
<proteinExistence type="predicted"/>
<reference evidence="2" key="1">
    <citation type="journal article" date="2024" name="J. Gen. Virol.">
        <title>Novel phages of Pseudomonas syringae unveil numerous potential auxiliary metabolic genes.</title>
        <authorList>
            <person name="Feltin C."/>
            <person name="Garneau J.R."/>
            <person name="Morris C.E."/>
            <person name="Berard A."/>
            <person name="Torres-Barcelo C."/>
        </authorList>
    </citation>
    <scope>NUCLEOTIDE SEQUENCE</scope>
</reference>
<organism evidence="2">
    <name type="scientific">Pseudomonas phage Lyrsu03</name>
    <dbReference type="NCBI Taxonomy" id="3138537"/>
    <lineage>
        <taxon>Viruses</taxon>
    </lineage>
</organism>
<evidence type="ECO:0000313" key="2">
    <source>
        <dbReference type="EMBL" id="XAI69833.1"/>
    </source>
</evidence>
<name>A0AAU6VZZ9_9VIRU</name>
<gene>
    <name evidence="2" type="ORF">Lyrsu03_00035</name>
</gene>
<feature type="compositionally biased region" description="Acidic residues" evidence="1">
    <location>
        <begin position="184"/>
        <end position="211"/>
    </location>
</feature>